<protein>
    <submittedName>
        <fullName evidence="3">PX-associated-domain-containing protein</fullName>
    </submittedName>
</protein>
<evidence type="ECO:0000259" key="1">
    <source>
        <dbReference type="Pfam" id="PF12825"/>
    </source>
</evidence>
<dbReference type="Proteomes" id="UP001301958">
    <property type="component" value="Unassembled WGS sequence"/>
</dbReference>
<dbReference type="EMBL" id="MU865360">
    <property type="protein sequence ID" value="KAK4225730.1"/>
    <property type="molecule type" value="Genomic_DNA"/>
</dbReference>
<comment type="caution">
    <text evidence="3">The sequence shown here is derived from an EMBL/GenBank/DDBJ whole genome shotgun (WGS) entry which is preliminary data.</text>
</comment>
<proteinExistence type="predicted"/>
<dbReference type="AlphaFoldDB" id="A0AAN7BLZ0"/>
<dbReference type="Pfam" id="PF12828">
    <property type="entry name" value="PXB"/>
    <property type="match status" value="1"/>
</dbReference>
<keyword evidence="4" id="KW-1185">Reference proteome</keyword>
<organism evidence="3 4">
    <name type="scientific">Podospora fimiseda</name>
    <dbReference type="NCBI Taxonomy" id="252190"/>
    <lineage>
        <taxon>Eukaryota</taxon>
        <taxon>Fungi</taxon>
        <taxon>Dikarya</taxon>
        <taxon>Ascomycota</taxon>
        <taxon>Pezizomycotina</taxon>
        <taxon>Sordariomycetes</taxon>
        <taxon>Sordariomycetidae</taxon>
        <taxon>Sordariales</taxon>
        <taxon>Podosporaceae</taxon>
        <taxon>Podospora</taxon>
    </lineage>
</organism>
<dbReference type="Pfam" id="PF12825">
    <property type="entry name" value="DUF3818"/>
    <property type="match status" value="1"/>
</dbReference>
<dbReference type="PANTHER" id="PTHR47185:SF2">
    <property type="entry name" value="FUNGAL PROTEIN"/>
    <property type="match status" value="1"/>
</dbReference>
<name>A0AAN7BLZ0_9PEZI</name>
<dbReference type="InterPro" id="IPR024554">
    <property type="entry name" value="LEC1-like_C"/>
</dbReference>
<dbReference type="InterPro" id="IPR024555">
    <property type="entry name" value="PX-associated"/>
</dbReference>
<feature type="domain" description="PX" evidence="1">
    <location>
        <begin position="180"/>
        <end position="373"/>
    </location>
</feature>
<evidence type="ECO:0000313" key="4">
    <source>
        <dbReference type="Proteomes" id="UP001301958"/>
    </source>
</evidence>
<gene>
    <name evidence="3" type="ORF">QBC38DRAFT_482144</name>
</gene>
<dbReference type="InterPro" id="IPR047168">
    <property type="entry name" value="LEC1-like"/>
</dbReference>
<evidence type="ECO:0000259" key="2">
    <source>
        <dbReference type="Pfam" id="PF12828"/>
    </source>
</evidence>
<reference evidence="3" key="1">
    <citation type="journal article" date="2023" name="Mol. Phylogenet. Evol.">
        <title>Genome-scale phylogeny and comparative genomics of the fungal order Sordariales.</title>
        <authorList>
            <person name="Hensen N."/>
            <person name="Bonometti L."/>
            <person name="Westerberg I."/>
            <person name="Brannstrom I.O."/>
            <person name="Guillou S."/>
            <person name="Cros-Aarteil S."/>
            <person name="Calhoun S."/>
            <person name="Haridas S."/>
            <person name="Kuo A."/>
            <person name="Mondo S."/>
            <person name="Pangilinan J."/>
            <person name="Riley R."/>
            <person name="LaButti K."/>
            <person name="Andreopoulos B."/>
            <person name="Lipzen A."/>
            <person name="Chen C."/>
            <person name="Yan M."/>
            <person name="Daum C."/>
            <person name="Ng V."/>
            <person name="Clum A."/>
            <person name="Steindorff A."/>
            <person name="Ohm R.A."/>
            <person name="Martin F."/>
            <person name="Silar P."/>
            <person name="Natvig D.O."/>
            <person name="Lalanne C."/>
            <person name="Gautier V."/>
            <person name="Ament-Velasquez S.L."/>
            <person name="Kruys A."/>
            <person name="Hutchinson M.I."/>
            <person name="Powell A.J."/>
            <person name="Barry K."/>
            <person name="Miller A.N."/>
            <person name="Grigoriev I.V."/>
            <person name="Debuchy R."/>
            <person name="Gladieux P."/>
            <person name="Hiltunen Thoren M."/>
            <person name="Johannesson H."/>
        </authorList>
    </citation>
    <scope>NUCLEOTIDE SEQUENCE</scope>
    <source>
        <strain evidence="3">CBS 990.96</strain>
    </source>
</reference>
<dbReference type="GO" id="GO:0035091">
    <property type="term" value="F:phosphatidylinositol binding"/>
    <property type="evidence" value="ECO:0007669"/>
    <property type="project" value="TreeGrafter"/>
</dbReference>
<reference evidence="3" key="2">
    <citation type="submission" date="2023-05" db="EMBL/GenBank/DDBJ databases">
        <authorList>
            <consortium name="Lawrence Berkeley National Laboratory"/>
            <person name="Steindorff A."/>
            <person name="Hensen N."/>
            <person name="Bonometti L."/>
            <person name="Westerberg I."/>
            <person name="Brannstrom I.O."/>
            <person name="Guillou S."/>
            <person name="Cros-Aarteil S."/>
            <person name="Calhoun S."/>
            <person name="Haridas S."/>
            <person name="Kuo A."/>
            <person name="Mondo S."/>
            <person name="Pangilinan J."/>
            <person name="Riley R."/>
            <person name="Labutti K."/>
            <person name="Andreopoulos B."/>
            <person name="Lipzen A."/>
            <person name="Chen C."/>
            <person name="Yanf M."/>
            <person name="Daum C."/>
            <person name="Ng V."/>
            <person name="Clum A."/>
            <person name="Ohm R."/>
            <person name="Martin F."/>
            <person name="Silar P."/>
            <person name="Natvig D."/>
            <person name="Lalanne C."/>
            <person name="Gautier V."/>
            <person name="Ament-Velasquez S.L."/>
            <person name="Kruys A."/>
            <person name="Hutchinson M.I."/>
            <person name="Powell A.J."/>
            <person name="Barry K."/>
            <person name="Miller A.N."/>
            <person name="Grigoriev I.V."/>
            <person name="Debuchy R."/>
            <person name="Gladieux P."/>
            <person name="Thoren M.H."/>
            <person name="Johannesson H."/>
        </authorList>
    </citation>
    <scope>NUCLEOTIDE SEQUENCE</scope>
    <source>
        <strain evidence="3">CBS 990.96</strain>
    </source>
</reference>
<evidence type="ECO:0000313" key="3">
    <source>
        <dbReference type="EMBL" id="KAK4225730.1"/>
    </source>
</evidence>
<feature type="domain" description="PX-associated" evidence="2">
    <location>
        <begin position="10"/>
        <end position="136"/>
    </location>
</feature>
<accession>A0AAN7BLZ0</accession>
<sequence>MEHDTGTGTPSTLSASQLHALFDILTHHETYFEIQSFKDPSTISSYGYPFAHHGSDGAPIYSQDSSAPLLTGFLRPIVLSFPGVLDLPSDFWHARFQGVMEKLAEAELSESYDKGYLDAGKILATAASSIHEAVSRGILGGIERGEKRHLDAKYDQSKAEDLIRAWEDGVHELLYGDLIDQLFKCAAERKSLEEHSPGVRAAADYIIIHLATLLHHVFVLSPEGPYLLGLLESVHKLLPYSMIKQTLRIGNAATMINGMMRLLLAKVGVGAISNWVGLTSNADDGMNLLQRIISLVLYWDTAESRKTVDRIEKLKGGSAPNKAQLTAIRDFIEKKPSSEHKKTRRQSIHDHMPMIMEILRRSDATLLVSLNDEQHNLLSQYYSSLLIIRDREEILNALCRQHPDLFTQAIKDLLFSFDSIIRTIHENIDLREYVTAAETFLTDLINVSKVTSSTKAPSPQSSSSGLLSSWTPGFLSKSEKISVTETMNDKTPFVEDYVRLLQNNKHLLYNWFHQVAIKCPDLTEEFRIWAHDTIKVFRQNNKCIISTGKAAGALSSNLQYLFSSLPESSRAKVIPAIDAQAKHLEDLVQLSNQRMQRILDNLSSPTKGGESGLAGGPGVYLAKWQDLMDETLIGPLLPGERVRKGKDLKVREFTKDEESPDAPDVGCVIEALGMRFRGLVGDLLKKDERFKVKDKSNKKRHCKHGME</sequence>
<dbReference type="PANTHER" id="PTHR47185">
    <property type="entry name" value="PX DOMAIN-CONTAINING PROTEIN YPR097W"/>
    <property type="match status" value="1"/>
</dbReference>